<dbReference type="SUPFAM" id="SSF51126">
    <property type="entry name" value="Pectin lyase-like"/>
    <property type="match status" value="1"/>
</dbReference>
<name>A0ABD5PAH6_9EURY</name>
<evidence type="ECO:0000313" key="2">
    <source>
        <dbReference type="Proteomes" id="UP001595921"/>
    </source>
</evidence>
<evidence type="ECO:0008006" key="3">
    <source>
        <dbReference type="Google" id="ProtNLM"/>
    </source>
</evidence>
<keyword evidence="2" id="KW-1185">Reference proteome</keyword>
<dbReference type="Proteomes" id="UP001595921">
    <property type="component" value="Unassembled WGS sequence"/>
</dbReference>
<reference evidence="1 2" key="1">
    <citation type="journal article" date="2019" name="Int. J. Syst. Evol. Microbiol.">
        <title>The Global Catalogue of Microorganisms (GCM) 10K type strain sequencing project: providing services to taxonomists for standard genome sequencing and annotation.</title>
        <authorList>
            <consortium name="The Broad Institute Genomics Platform"/>
            <consortium name="The Broad Institute Genome Sequencing Center for Infectious Disease"/>
            <person name="Wu L."/>
            <person name="Ma J."/>
        </authorList>
    </citation>
    <scope>NUCLEOTIDE SEQUENCE [LARGE SCALE GENOMIC DNA]</scope>
    <source>
        <strain evidence="1 2">CGMCC 1.12553</strain>
    </source>
</reference>
<accession>A0ABD5PAH6</accession>
<evidence type="ECO:0000313" key="1">
    <source>
        <dbReference type="EMBL" id="MFC4357708.1"/>
    </source>
</evidence>
<dbReference type="AlphaFoldDB" id="A0ABD5PAH6"/>
<proteinExistence type="predicted"/>
<organism evidence="1 2">
    <name type="scientific">Halobium salinum</name>
    <dbReference type="NCBI Taxonomy" id="1364940"/>
    <lineage>
        <taxon>Archaea</taxon>
        <taxon>Methanobacteriati</taxon>
        <taxon>Methanobacteriota</taxon>
        <taxon>Stenosarchaea group</taxon>
        <taxon>Halobacteria</taxon>
        <taxon>Halobacteriales</taxon>
        <taxon>Haloferacaceae</taxon>
        <taxon>Halobium</taxon>
    </lineage>
</organism>
<dbReference type="InterPro" id="IPR011050">
    <property type="entry name" value="Pectin_lyase_fold/virulence"/>
</dbReference>
<comment type="caution">
    <text evidence="1">The sequence shown here is derived from an EMBL/GenBank/DDBJ whole genome shotgun (WGS) entry which is preliminary data.</text>
</comment>
<dbReference type="InterPro" id="IPR012334">
    <property type="entry name" value="Pectin_lyas_fold"/>
</dbReference>
<protein>
    <recommendedName>
        <fullName evidence="3">Pectate lyase superfamily protein domain-containing protein</fullName>
    </recommendedName>
</protein>
<dbReference type="RefSeq" id="WP_267621984.1">
    <property type="nucleotide sequence ID" value="NZ_JAODIW010000006.1"/>
</dbReference>
<sequence>MTENHNYRTPTQGEEDWHVPLNENFRKIDTGVEIRGAESTLQEYEPKTGAKYLATDTEREFIGDGSDWQQIRSSGRSPTFDSISVGPNAKQALVGAVEDQIVAAGPGLSEAVQYYDPTDDFGRAVNNAWAALDSGGWILLPAGTYSGSTTIEPKNSGVHILGQGGNARQNTQFNSHIGTEYHYQGSGAGFSIANISTGYAHIVVENLVLRNDGSGTYGVDLGHTGDHGGDIAKVEFSRFINVSANDWNRDGWYIEGSFFNSQLEWIGGFDNGKRGLVTAGPPSYLEISGNFAGNQSWGVEFGAGGEFDAFIRSDNNGRADTGDGGVYVGSCRGHFVLSAERNRGKGIHLTSDAAGEYMVGCLRNDRRLAGDAELRIDSADGAFINGSIEVDDKSTDAIRSRDKGCVSFGGLRVYNAQSRDPTYDIGNGVDWTFSGERPRGLSHNEAQNAACDGQGRITVRLDTAYSRPPAVDVNVTDVPGKPSGATLGHPRISYERDDDSHIDRVVIQFEWSNGSTPDSGDVVADVSCQTS</sequence>
<dbReference type="EMBL" id="JBHSDS010000003">
    <property type="protein sequence ID" value="MFC4357708.1"/>
    <property type="molecule type" value="Genomic_DNA"/>
</dbReference>
<dbReference type="Gene3D" id="2.160.20.10">
    <property type="entry name" value="Single-stranded right-handed beta-helix, Pectin lyase-like"/>
    <property type="match status" value="1"/>
</dbReference>
<gene>
    <name evidence="1" type="ORF">ACFO0N_07065</name>
</gene>